<dbReference type="RefSeq" id="XP_026623457.1">
    <property type="nucleotide sequence ID" value="XM_026776480.1"/>
</dbReference>
<reference evidence="2 3" key="1">
    <citation type="submission" date="2018-07" db="EMBL/GenBank/DDBJ databases">
        <title>The genomes of Aspergillus section Nigri reveals drivers in fungal speciation.</title>
        <authorList>
            <consortium name="DOE Joint Genome Institute"/>
            <person name="Vesth T.C."/>
            <person name="Nybo J."/>
            <person name="Theobald S."/>
            <person name="Brandl J."/>
            <person name="Frisvad J.C."/>
            <person name="Nielsen K.F."/>
            <person name="Lyhne E.K."/>
            <person name="Kogle M.E."/>
            <person name="Kuo A."/>
            <person name="Riley R."/>
            <person name="Clum A."/>
            <person name="Nolan M."/>
            <person name="Lipzen A."/>
            <person name="Salamov A."/>
            <person name="Henrissat B."/>
            <person name="Wiebenga A."/>
            <person name="De vries R.P."/>
            <person name="Grigoriev I.V."/>
            <person name="Mortensen U.H."/>
            <person name="Andersen M.R."/>
            <person name="Baker S.E."/>
        </authorList>
    </citation>
    <scope>NUCLEOTIDE SEQUENCE [LARGE SCALE GENOMIC DNA]</scope>
    <source>
        <strain evidence="2 3">CBS 139.54b</strain>
    </source>
</reference>
<evidence type="ECO:0000313" key="2">
    <source>
        <dbReference type="EMBL" id="RDH30435.1"/>
    </source>
</evidence>
<dbReference type="GeneID" id="38144836"/>
<dbReference type="Proteomes" id="UP000253729">
    <property type="component" value="Unassembled WGS sequence"/>
</dbReference>
<proteinExistence type="predicted"/>
<accession>A0A3F3PU90</accession>
<keyword evidence="1" id="KW-0472">Membrane</keyword>
<gene>
    <name evidence="2" type="ORF">BDQ94DRAFT_76389</name>
</gene>
<feature type="transmembrane region" description="Helical" evidence="1">
    <location>
        <begin position="27"/>
        <end position="47"/>
    </location>
</feature>
<organism evidence="2 3">
    <name type="scientific">Aspergillus welwitschiae</name>
    <dbReference type="NCBI Taxonomy" id="1341132"/>
    <lineage>
        <taxon>Eukaryota</taxon>
        <taxon>Fungi</taxon>
        <taxon>Dikarya</taxon>
        <taxon>Ascomycota</taxon>
        <taxon>Pezizomycotina</taxon>
        <taxon>Eurotiomycetes</taxon>
        <taxon>Eurotiomycetidae</taxon>
        <taxon>Eurotiales</taxon>
        <taxon>Aspergillaceae</taxon>
        <taxon>Aspergillus</taxon>
        <taxon>Aspergillus subgen. Circumdati</taxon>
    </lineage>
</organism>
<dbReference type="EMBL" id="KZ852061">
    <property type="protein sequence ID" value="RDH30435.1"/>
    <property type="molecule type" value="Genomic_DNA"/>
</dbReference>
<dbReference type="AlphaFoldDB" id="A0A3F3PU90"/>
<protein>
    <submittedName>
        <fullName evidence="2">Uncharacterized protein</fullName>
    </submittedName>
</protein>
<name>A0A3F3PU90_9EURO</name>
<evidence type="ECO:0000256" key="1">
    <source>
        <dbReference type="SAM" id="Phobius"/>
    </source>
</evidence>
<keyword evidence="1" id="KW-1133">Transmembrane helix</keyword>
<keyword evidence="3" id="KW-1185">Reference proteome</keyword>
<evidence type="ECO:0000313" key="3">
    <source>
        <dbReference type="Proteomes" id="UP000253729"/>
    </source>
</evidence>
<sequence>MRDIRAQNSFCMADIFVRLRLALDPRYLSICLSVFASIACGASVSPLSPLHLSNGD</sequence>
<keyword evidence="1" id="KW-0812">Transmembrane</keyword>